<feature type="binding site" evidence="6">
    <location>
        <position position="124"/>
    </location>
    <ligand>
        <name>substrate</name>
    </ligand>
</feature>
<dbReference type="HAMAP" id="MF_00171">
    <property type="entry name" value="TruA"/>
    <property type="match status" value="1"/>
</dbReference>
<dbReference type="PIRSF" id="PIRSF001430">
    <property type="entry name" value="tRNA_psdUrid_synth"/>
    <property type="match status" value="1"/>
</dbReference>
<dbReference type="InterPro" id="IPR020095">
    <property type="entry name" value="PsdUridine_synth_TruA_C"/>
</dbReference>
<dbReference type="InterPro" id="IPR001406">
    <property type="entry name" value="PsdUridine_synth_TruA"/>
</dbReference>
<dbReference type="PANTHER" id="PTHR11142">
    <property type="entry name" value="PSEUDOURIDYLATE SYNTHASE"/>
    <property type="match status" value="1"/>
</dbReference>
<gene>
    <name evidence="9" type="primary">PUSL1</name>
</gene>
<sequence>MPSDSARYLIFFQYLGTRYSGVMKAPPHQAVKGVQNYLEEAVRRLRPANAISLHVSSRTDTGVHAICNSAHFDLQRQNGKPPLAEEVLVDALNFHLRPESIRVTHAHRVHGAFHARFQAVSRTYVYRLAMGIRHHSCMPLTEDKLCWGIRSVDLDIGAMRDAAALLVGTHNFSSFRALNSETPYKDPVKTLDRASLEPGDAFVRRHFHRGIQFWELTFRSRSFLYKQVRRMTGALVAVGQGKMSVYGVKELLEAQDSLAYPQNLTAPPDGLFLARVDYDPLDLPPHTQDDSYS</sequence>
<dbReference type="GO" id="GO:0031119">
    <property type="term" value="P:tRNA pseudouridine synthesis"/>
    <property type="evidence" value="ECO:0007669"/>
    <property type="project" value="TreeGrafter"/>
</dbReference>
<keyword evidence="3 7" id="KW-0413">Isomerase</keyword>
<dbReference type="RefSeq" id="XP_010862920.2">
    <property type="nucleotide sequence ID" value="XM_010864618.5"/>
</dbReference>
<evidence type="ECO:0000256" key="6">
    <source>
        <dbReference type="PIRSR" id="PIRSR001430-2"/>
    </source>
</evidence>
<evidence type="ECO:0000256" key="2">
    <source>
        <dbReference type="ARBA" id="ARBA00022694"/>
    </source>
</evidence>
<dbReference type="EC" id="5.4.99.12" evidence="7"/>
<dbReference type="InterPro" id="IPR020094">
    <property type="entry name" value="TruA/RsuA/RluB/E/F_N"/>
</dbReference>
<evidence type="ECO:0000313" key="10">
    <source>
        <dbReference type="Proteomes" id="UP000265140"/>
    </source>
</evidence>
<dbReference type="CDD" id="cd02570">
    <property type="entry name" value="PseudoU_synth_EcTruA"/>
    <property type="match status" value="1"/>
</dbReference>
<feature type="domain" description="Pseudouridine synthase I TruA alpha/beta" evidence="8">
    <location>
        <begin position="12"/>
        <end position="117"/>
    </location>
</feature>
<comment type="similarity">
    <text evidence="1 7">Belongs to the tRNA pseudouridine synthase TruA family.</text>
</comment>
<reference evidence="9" key="2">
    <citation type="submission" date="2025-08" db="UniProtKB">
        <authorList>
            <consortium name="Ensembl"/>
        </authorList>
    </citation>
    <scope>IDENTIFICATION</scope>
</reference>
<feature type="active site" description="Nucleophile" evidence="5">
    <location>
        <position position="60"/>
    </location>
</feature>
<reference evidence="9" key="3">
    <citation type="submission" date="2025-09" db="UniProtKB">
        <authorList>
            <consortium name="Ensembl"/>
        </authorList>
    </citation>
    <scope>IDENTIFICATION</scope>
</reference>
<keyword evidence="2 7" id="KW-0819">tRNA processing</keyword>
<organism evidence="9 10">
    <name type="scientific">Esox lucius</name>
    <name type="common">Northern pike</name>
    <dbReference type="NCBI Taxonomy" id="8010"/>
    <lineage>
        <taxon>Eukaryota</taxon>
        <taxon>Metazoa</taxon>
        <taxon>Chordata</taxon>
        <taxon>Craniata</taxon>
        <taxon>Vertebrata</taxon>
        <taxon>Euteleostomi</taxon>
        <taxon>Actinopterygii</taxon>
        <taxon>Neopterygii</taxon>
        <taxon>Teleostei</taxon>
        <taxon>Protacanthopterygii</taxon>
        <taxon>Esociformes</taxon>
        <taxon>Esocidae</taxon>
        <taxon>Esox</taxon>
    </lineage>
</organism>
<dbReference type="FunFam" id="3.30.70.580:FF:000011">
    <property type="entry name" value="tRNA pseudouridine synthase"/>
    <property type="match status" value="1"/>
</dbReference>
<dbReference type="GO" id="GO:0160147">
    <property type="term" value="F:tRNA pseudouridine(38-40) synthase activity"/>
    <property type="evidence" value="ECO:0007669"/>
    <property type="project" value="UniProtKB-EC"/>
</dbReference>
<dbReference type="GO" id="GO:0003723">
    <property type="term" value="F:RNA binding"/>
    <property type="evidence" value="ECO:0007669"/>
    <property type="project" value="InterPro"/>
</dbReference>
<protein>
    <recommendedName>
        <fullName evidence="7">tRNA pseudouridine synthase</fullName>
        <ecNumber evidence="7">5.4.99.12</ecNumber>
    </recommendedName>
</protein>
<evidence type="ECO:0000313" key="9">
    <source>
        <dbReference type="Ensembl" id="ENSELUP00000087872.1"/>
    </source>
</evidence>
<dbReference type="GeneID" id="105006205"/>
<evidence type="ECO:0000256" key="3">
    <source>
        <dbReference type="ARBA" id="ARBA00023235"/>
    </source>
</evidence>
<accession>A0AAY5KN35</accession>
<comment type="catalytic activity">
    <reaction evidence="4">
        <text>a uridine in tRNA = a pseudouridine in tRNA</text>
        <dbReference type="Rhea" id="RHEA:54572"/>
        <dbReference type="Rhea" id="RHEA-COMP:13339"/>
        <dbReference type="Rhea" id="RHEA-COMP:13934"/>
        <dbReference type="ChEBI" id="CHEBI:65314"/>
        <dbReference type="ChEBI" id="CHEBI:65315"/>
    </reaction>
</comment>
<feature type="domain" description="Pseudouridine synthase I TruA alpha/beta" evidence="8">
    <location>
        <begin position="162"/>
        <end position="279"/>
    </location>
</feature>
<comment type="catalytic activity">
    <reaction evidence="7">
        <text>uridine(38/39/40) in tRNA = pseudouridine(38/39/40) in tRNA</text>
        <dbReference type="Rhea" id="RHEA:22376"/>
        <dbReference type="Rhea" id="RHEA-COMP:10085"/>
        <dbReference type="Rhea" id="RHEA-COMP:10087"/>
        <dbReference type="ChEBI" id="CHEBI:65314"/>
        <dbReference type="ChEBI" id="CHEBI:65315"/>
        <dbReference type="EC" id="5.4.99.12"/>
    </reaction>
</comment>
<dbReference type="AlphaFoldDB" id="A0AAY5KN35"/>
<dbReference type="Proteomes" id="UP000265140">
    <property type="component" value="Chromosome 2"/>
</dbReference>
<evidence type="ECO:0000256" key="4">
    <source>
        <dbReference type="ARBA" id="ARBA00036943"/>
    </source>
</evidence>
<evidence type="ECO:0000256" key="7">
    <source>
        <dbReference type="RuleBase" id="RU003792"/>
    </source>
</evidence>
<evidence type="ECO:0000259" key="8">
    <source>
        <dbReference type="Pfam" id="PF01416"/>
    </source>
</evidence>
<reference evidence="9 10" key="1">
    <citation type="submission" date="2020-02" db="EMBL/GenBank/DDBJ databases">
        <title>Esox lucius (northern pike) genome, fEsoLuc1, primary haplotype.</title>
        <authorList>
            <person name="Myers G."/>
            <person name="Karagic N."/>
            <person name="Meyer A."/>
            <person name="Pippel M."/>
            <person name="Reichard M."/>
            <person name="Winkler S."/>
            <person name="Tracey A."/>
            <person name="Sims Y."/>
            <person name="Howe K."/>
            <person name="Rhie A."/>
            <person name="Formenti G."/>
            <person name="Durbin R."/>
            <person name="Fedrigo O."/>
            <person name="Jarvis E.D."/>
        </authorList>
    </citation>
    <scope>NUCLEOTIDE SEQUENCE [LARGE SCALE GENOMIC DNA]</scope>
</reference>
<name>A0AAY5KN35_ESOLU</name>
<dbReference type="Gene3D" id="3.30.70.660">
    <property type="entry name" value="Pseudouridine synthase I, catalytic domain, C-terminal subdomain"/>
    <property type="match status" value="1"/>
</dbReference>
<dbReference type="GeneTree" id="ENSGT00950000183160"/>
<evidence type="ECO:0000256" key="5">
    <source>
        <dbReference type="PIRSR" id="PIRSR001430-1"/>
    </source>
</evidence>
<evidence type="ECO:0000256" key="1">
    <source>
        <dbReference type="ARBA" id="ARBA00009375"/>
    </source>
</evidence>
<dbReference type="InterPro" id="IPR020103">
    <property type="entry name" value="PsdUridine_synth_cat_dom_sf"/>
</dbReference>
<dbReference type="InterPro" id="IPR020097">
    <property type="entry name" value="PsdUridine_synth_TruA_a/b_dom"/>
</dbReference>
<dbReference type="Gene3D" id="3.30.70.580">
    <property type="entry name" value="Pseudouridine synthase I, catalytic domain, N-terminal subdomain"/>
    <property type="match status" value="1"/>
</dbReference>
<dbReference type="PANTHER" id="PTHR11142:SF0">
    <property type="entry name" value="TRNA PSEUDOURIDINE SYNTHASE-LIKE 1"/>
    <property type="match status" value="1"/>
</dbReference>
<proteinExistence type="inferred from homology"/>
<dbReference type="SUPFAM" id="SSF55120">
    <property type="entry name" value="Pseudouridine synthase"/>
    <property type="match status" value="1"/>
</dbReference>
<dbReference type="Ensembl" id="ENSELUT00000101312.1">
    <property type="protein sequence ID" value="ENSELUP00000087872.1"/>
    <property type="gene ID" value="ENSELUG00000015945.3"/>
</dbReference>
<dbReference type="Pfam" id="PF01416">
    <property type="entry name" value="PseudoU_synth_1"/>
    <property type="match status" value="2"/>
</dbReference>
<keyword evidence="10" id="KW-1185">Reference proteome</keyword>